<dbReference type="RefSeq" id="XP_052758032.1">
    <property type="nucleotide sequence ID" value="XM_052902072.1"/>
</dbReference>
<comment type="similarity">
    <text evidence="9">Belongs to the insect chemoreceptor superfamily. Heteromeric odorant receptor channel (TC 1.A.69) family.</text>
</comment>
<keyword evidence="10" id="KW-1185">Reference proteome</keyword>
<dbReference type="InterPro" id="IPR004117">
    <property type="entry name" value="7tm6_olfct_rcpt"/>
</dbReference>
<proteinExistence type="inferred from homology"/>
<protein>
    <recommendedName>
        <fullName evidence="9">Odorant receptor</fullName>
    </recommendedName>
</protein>
<evidence type="ECO:0000256" key="7">
    <source>
        <dbReference type="ARBA" id="ARBA00023170"/>
    </source>
</evidence>
<evidence type="ECO:0000256" key="2">
    <source>
        <dbReference type="ARBA" id="ARBA00022606"/>
    </source>
</evidence>
<dbReference type="GeneID" id="128202293"/>
<evidence type="ECO:0000256" key="6">
    <source>
        <dbReference type="ARBA" id="ARBA00023136"/>
    </source>
</evidence>
<dbReference type="Pfam" id="PF02949">
    <property type="entry name" value="7tm_6"/>
    <property type="match status" value="1"/>
</dbReference>
<evidence type="ECO:0000256" key="5">
    <source>
        <dbReference type="ARBA" id="ARBA00022989"/>
    </source>
</evidence>
<feature type="transmembrane region" description="Helical" evidence="9">
    <location>
        <begin position="306"/>
        <end position="329"/>
    </location>
</feature>
<organism evidence="10 11">
    <name type="scientific">Galleria mellonella</name>
    <name type="common">Greater wax moth</name>
    <dbReference type="NCBI Taxonomy" id="7137"/>
    <lineage>
        <taxon>Eukaryota</taxon>
        <taxon>Metazoa</taxon>
        <taxon>Ecdysozoa</taxon>
        <taxon>Arthropoda</taxon>
        <taxon>Hexapoda</taxon>
        <taxon>Insecta</taxon>
        <taxon>Pterygota</taxon>
        <taxon>Neoptera</taxon>
        <taxon>Endopterygota</taxon>
        <taxon>Lepidoptera</taxon>
        <taxon>Glossata</taxon>
        <taxon>Ditrysia</taxon>
        <taxon>Pyraloidea</taxon>
        <taxon>Pyralidae</taxon>
        <taxon>Galleriinae</taxon>
        <taxon>Galleria</taxon>
    </lineage>
</organism>
<gene>
    <name evidence="11" type="primary">LOC128202293</name>
</gene>
<keyword evidence="5 9" id="KW-1133">Transmembrane helix</keyword>
<evidence type="ECO:0000313" key="10">
    <source>
        <dbReference type="Proteomes" id="UP001652740"/>
    </source>
</evidence>
<sequence>MTLQPLLFDESLKKIEFLFNWTGLSLESGKRTPIDTLKCRAIFIFNFIWLNSDIFGAISWFADGIENGKSFTELTYLFPCTTLSFLASMKSIIHIRKENMVNELIDDMRSLETQKLREKTNGSVLEMAKKEIRFLNIVLNVLNTFNVMMVVVFTVVPLILIAIHYLRTSEVQLMLPFLNVYPFDPYDIRFWPFVYTKQIWSECIVLLEICATDYFFYTCCTHLRIQFQLLHEAIVSIIPSAGISAKVSYDEEMRSSFVEFIKWHQKLIKSADVLEVIYTRSTLLNFVISSVVICLTGFNVTTNTDLAFVVLFLTFLFMGLLQAYFLCFFGDLLMRSSLEINEAIYNCRWYLAESTFGNDLHIVQMRSQKPCKLTAAGFADVNLRAFMRVLSSSWSYFALLRTLYSTHDTQ</sequence>
<comment type="subcellular location">
    <subcellularLocation>
        <location evidence="9">Cell membrane</location>
        <topology evidence="9">Multi-pass membrane protein</topology>
    </subcellularLocation>
    <subcellularLocation>
        <location evidence="1">Membrane</location>
        <topology evidence="1">Multi-pass membrane protein</topology>
    </subcellularLocation>
</comment>
<dbReference type="PANTHER" id="PTHR21137:SF44">
    <property type="entry name" value="ODORANT RECEPTOR 13A-RELATED"/>
    <property type="match status" value="1"/>
</dbReference>
<reference evidence="11" key="1">
    <citation type="submission" date="2025-08" db="UniProtKB">
        <authorList>
            <consortium name="RefSeq"/>
        </authorList>
    </citation>
    <scope>IDENTIFICATION</scope>
    <source>
        <tissue evidence="11">Whole larvae</tissue>
    </source>
</reference>
<dbReference type="Proteomes" id="UP001652740">
    <property type="component" value="Unplaced"/>
</dbReference>
<keyword evidence="3 9" id="KW-0812">Transmembrane</keyword>
<evidence type="ECO:0000256" key="3">
    <source>
        <dbReference type="ARBA" id="ARBA00022692"/>
    </source>
</evidence>
<name>A0ABM3N367_GALME</name>
<dbReference type="PANTHER" id="PTHR21137">
    <property type="entry name" value="ODORANT RECEPTOR"/>
    <property type="match status" value="1"/>
</dbReference>
<feature type="transmembrane region" description="Helical" evidence="9">
    <location>
        <begin position="137"/>
        <end position="166"/>
    </location>
</feature>
<keyword evidence="8 9" id="KW-0807">Transducer</keyword>
<keyword evidence="6 9" id="KW-0472">Membrane</keyword>
<comment type="caution">
    <text evidence="9">Lacks conserved residue(s) required for the propagation of feature annotation.</text>
</comment>
<evidence type="ECO:0000256" key="4">
    <source>
        <dbReference type="ARBA" id="ARBA00022725"/>
    </source>
</evidence>
<keyword evidence="4 9" id="KW-0552">Olfaction</keyword>
<feature type="transmembrane region" description="Helical" evidence="9">
    <location>
        <begin position="283"/>
        <end position="300"/>
    </location>
</feature>
<keyword evidence="7 9" id="KW-0675">Receptor</keyword>
<evidence type="ECO:0000313" key="11">
    <source>
        <dbReference type="RefSeq" id="XP_052758032.1"/>
    </source>
</evidence>
<evidence type="ECO:0000256" key="8">
    <source>
        <dbReference type="ARBA" id="ARBA00023224"/>
    </source>
</evidence>
<keyword evidence="2 9" id="KW-0716">Sensory transduction</keyword>
<accession>A0ABM3N367</accession>
<evidence type="ECO:0000256" key="1">
    <source>
        <dbReference type="ARBA" id="ARBA00004141"/>
    </source>
</evidence>
<evidence type="ECO:0000256" key="9">
    <source>
        <dbReference type="RuleBase" id="RU351113"/>
    </source>
</evidence>